<accession>A0AAV1XVT6</accession>
<dbReference type="EMBL" id="CAXHTB010000018">
    <property type="protein sequence ID" value="CAL0325679.1"/>
    <property type="molecule type" value="Genomic_DNA"/>
</dbReference>
<evidence type="ECO:0008006" key="4">
    <source>
        <dbReference type="Google" id="ProtNLM"/>
    </source>
</evidence>
<keyword evidence="3" id="KW-1185">Reference proteome</keyword>
<evidence type="ECO:0000313" key="2">
    <source>
        <dbReference type="EMBL" id="CAL0325679.1"/>
    </source>
</evidence>
<evidence type="ECO:0000313" key="3">
    <source>
        <dbReference type="Proteomes" id="UP001497480"/>
    </source>
</evidence>
<protein>
    <recommendedName>
        <fullName evidence="4">Stress induced protein</fullName>
    </recommendedName>
</protein>
<sequence length="144" mass="16477">MAGYEGRPLVMEMEQEEDFDGHEEGTKSGCGCGWFRVFSLNWWQGHEEEDKGLLDQKGEGGEGWVMNKLKKVKETSEVIAGPKWKNFIRKISAYGKKQHKKFQYDERSYALNFNSGAQSEDEDNIPPSFSTRFSAPLPFGSRQN</sequence>
<name>A0AAV1XVT6_LUPLU</name>
<feature type="region of interest" description="Disordered" evidence="1">
    <location>
        <begin position="115"/>
        <end position="144"/>
    </location>
</feature>
<proteinExistence type="predicted"/>
<comment type="caution">
    <text evidence="2">The sequence shown here is derived from an EMBL/GenBank/DDBJ whole genome shotgun (WGS) entry which is preliminary data.</text>
</comment>
<organism evidence="2 3">
    <name type="scientific">Lupinus luteus</name>
    <name type="common">European yellow lupine</name>
    <dbReference type="NCBI Taxonomy" id="3873"/>
    <lineage>
        <taxon>Eukaryota</taxon>
        <taxon>Viridiplantae</taxon>
        <taxon>Streptophyta</taxon>
        <taxon>Embryophyta</taxon>
        <taxon>Tracheophyta</taxon>
        <taxon>Spermatophyta</taxon>
        <taxon>Magnoliopsida</taxon>
        <taxon>eudicotyledons</taxon>
        <taxon>Gunneridae</taxon>
        <taxon>Pentapetalae</taxon>
        <taxon>rosids</taxon>
        <taxon>fabids</taxon>
        <taxon>Fabales</taxon>
        <taxon>Fabaceae</taxon>
        <taxon>Papilionoideae</taxon>
        <taxon>50 kb inversion clade</taxon>
        <taxon>genistoids sensu lato</taxon>
        <taxon>core genistoids</taxon>
        <taxon>Genisteae</taxon>
        <taxon>Lupinus</taxon>
    </lineage>
</organism>
<dbReference type="Proteomes" id="UP001497480">
    <property type="component" value="Unassembled WGS sequence"/>
</dbReference>
<dbReference type="PANTHER" id="PTHR47076:SF1">
    <property type="entry name" value="NHL DOMAIN PROTEIN"/>
    <property type="match status" value="1"/>
</dbReference>
<evidence type="ECO:0000256" key="1">
    <source>
        <dbReference type="SAM" id="MobiDB-lite"/>
    </source>
</evidence>
<dbReference type="AlphaFoldDB" id="A0AAV1XVT6"/>
<dbReference type="PANTHER" id="PTHR47076">
    <property type="entry name" value="NHL DOMAIN PROTEIN"/>
    <property type="match status" value="1"/>
</dbReference>
<gene>
    <name evidence="2" type="ORF">LLUT_LOCUS26739</name>
</gene>
<reference evidence="2 3" key="1">
    <citation type="submission" date="2024-03" db="EMBL/GenBank/DDBJ databases">
        <authorList>
            <person name="Martinez-Hernandez J."/>
        </authorList>
    </citation>
    <scope>NUCLEOTIDE SEQUENCE [LARGE SCALE GENOMIC DNA]</scope>
</reference>